<dbReference type="OrthoDB" id="3796310at2759"/>
<sequence length="277" mass="31800">MPCYQNGLACADPPPPYSTNDNPSERLTRQPLQNAVRYNEYDQYRRFMIEILGFTFNADFTLLNEALCQSSRTDIATTTSVLSREEHRELLHLSQLTLTAREEIKGVWGTLDHKFPDRRQPNADYEALASKIVKPAIQWSTNSARFDSAYVLELISTYAAHRCGPDKRSTATPVSQRKSNFLGFFRRLGLRGLYHDFVAPTLWNHAAAIEHVASTDSVKTILNGATKRYEVEELGLLKVYKRDDHDLSYLDWSKTAVFLVPEDEKKRIRRDQIWATP</sequence>
<protein>
    <submittedName>
        <fullName evidence="1">Uncharacterized protein</fullName>
    </submittedName>
</protein>
<dbReference type="Proteomes" id="UP000799324">
    <property type="component" value="Unassembled WGS sequence"/>
</dbReference>
<evidence type="ECO:0000313" key="2">
    <source>
        <dbReference type="Proteomes" id="UP000799324"/>
    </source>
</evidence>
<proteinExistence type="predicted"/>
<accession>A0A6A6T6W3</accession>
<keyword evidence="2" id="KW-1185">Reference proteome</keyword>
<reference evidence="1" key="1">
    <citation type="journal article" date="2020" name="Stud. Mycol.">
        <title>101 Dothideomycetes genomes: a test case for predicting lifestyles and emergence of pathogens.</title>
        <authorList>
            <person name="Haridas S."/>
            <person name="Albert R."/>
            <person name="Binder M."/>
            <person name="Bloem J."/>
            <person name="Labutti K."/>
            <person name="Salamov A."/>
            <person name="Andreopoulos B."/>
            <person name="Baker S."/>
            <person name="Barry K."/>
            <person name="Bills G."/>
            <person name="Bluhm B."/>
            <person name="Cannon C."/>
            <person name="Castanera R."/>
            <person name="Culley D."/>
            <person name="Daum C."/>
            <person name="Ezra D."/>
            <person name="Gonzalez J."/>
            <person name="Henrissat B."/>
            <person name="Kuo A."/>
            <person name="Liang C."/>
            <person name="Lipzen A."/>
            <person name="Lutzoni F."/>
            <person name="Magnuson J."/>
            <person name="Mondo S."/>
            <person name="Nolan M."/>
            <person name="Ohm R."/>
            <person name="Pangilinan J."/>
            <person name="Park H.-J."/>
            <person name="Ramirez L."/>
            <person name="Alfaro M."/>
            <person name="Sun H."/>
            <person name="Tritt A."/>
            <person name="Yoshinaga Y."/>
            <person name="Zwiers L.-H."/>
            <person name="Turgeon B."/>
            <person name="Goodwin S."/>
            <person name="Spatafora J."/>
            <person name="Crous P."/>
            <person name="Grigoriev I."/>
        </authorList>
    </citation>
    <scope>NUCLEOTIDE SEQUENCE</scope>
    <source>
        <strain evidence="1">CBS 122681</strain>
    </source>
</reference>
<dbReference type="EMBL" id="MU004347">
    <property type="protein sequence ID" value="KAF2655586.1"/>
    <property type="molecule type" value="Genomic_DNA"/>
</dbReference>
<name>A0A6A6T6W3_9PLEO</name>
<dbReference type="AlphaFoldDB" id="A0A6A6T6W3"/>
<gene>
    <name evidence="1" type="ORF">K491DRAFT_692787</name>
</gene>
<organism evidence="1 2">
    <name type="scientific">Lophiostoma macrostomum CBS 122681</name>
    <dbReference type="NCBI Taxonomy" id="1314788"/>
    <lineage>
        <taxon>Eukaryota</taxon>
        <taxon>Fungi</taxon>
        <taxon>Dikarya</taxon>
        <taxon>Ascomycota</taxon>
        <taxon>Pezizomycotina</taxon>
        <taxon>Dothideomycetes</taxon>
        <taxon>Pleosporomycetidae</taxon>
        <taxon>Pleosporales</taxon>
        <taxon>Lophiostomataceae</taxon>
        <taxon>Lophiostoma</taxon>
    </lineage>
</organism>
<evidence type="ECO:0000313" key="1">
    <source>
        <dbReference type="EMBL" id="KAF2655586.1"/>
    </source>
</evidence>